<feature type="transmembrane region" description="Helical" evidence="1">
    <location>
        <begin position="1246"/>
        <end position="1266"/>
    </location>
</feature>
<name>A0A1W0A1G4_9STRA</name>
<protein>
    <submittedName>
        <fullName evidence="2">Uncharacterized protein</fullName>
    </submittedName>
</protein>
<feature type="transmembrane region" description="Helical" evidence="1">
    <location>
        <begin position="1326"/>
        <end position="1344"/>
    </location>
</feature>
<gene>
    <name evidence="2" type="ORF">THRCLA_03621</name>
</gene>
<evidence type="ECO:0000313" key="2">
    <source>
        <dbReference type="EMBL" id="OQS04105.1"/>
    </source>
</evidence>
<accession>A0A1W0A1G4</accession>
<feature type="transmembrane region" description="Helical" evidence="1">
    <location>
        <begin position="355"/>
        <end position="380"/>
    </location>
</feature>
<keyword evidence="1" id="KW-1133">Transmembrane helix</keyword>
<dbReference type="EMBL" id="JNBS01000681">
    <property type="protein sequence ID" value="OQS04105.1"/>
    <property type="molecule type" value="Genomic_DNA"/>
</dbReference>
<feature type="transmembrane region" description="Helical" evidence="1">
    <location>
        <begin position="470"/>
        <end position="491"/>
    </location>
</feature>
<evidence type="ECO:0000313" key="3">
    <source>
        <dbReference type="Proteomes" id="UP000243217"/>
    </source>
</evidence>
<reference evidence="2 3" key="1">
    <citation type="journal article" date="2014" name="Genome Biol. Evol.">
        <title>The secreted proteins of Achlya hypogyna and Thraustotheca clavata identify the ancestral oomycete secretome and reveal gene acquisitions by horizontal gene transfer.</title>
        <authorList>
            <person name="Misner I."/>
            <person name="Blouin N."/>
            <person name="Leonard G."/>
            <person name="Richards T.A."/>
            <person name="Lane C.E."/>
        </authorList>
    </citation>
    <scope>NUCLEOTIDE SEQUENCE [LARGE SCALE GENOMIC DNA]</scope>
    <source>
        <strain evidence="2 3">ATCC 34112</strain>
    </source>
</reference>
<feature type="transmembrane region" description="Helical" evidence="1">
    <location>
        <begin position="528"/>
        <end position="549"/>
    </location>
</feature>
<feature type="transmembrane region" description="Helical" evidence="1">
    <location>
        <begin position="440"/>
        <end position="458"/>
    </location>
</feature>
<keyword evidence="1" id="KW-0472">Membrane</keyword>
<keyword evidence="1" id="KW-0812">Transmembrane</keyword>
<dbReference type="Proteomes" id="UP000243217">
    <property type="component" value="Unassembled WGS sequence"/>
</dbReference>
<organism evidence="2 3">
    <name type="scientific">Thraustotheca clavata</name>
    <dbReference type="NCBI Taxonomy" id="74557"/>
    <lineage>
        <taxon>Eukaryota</taxon>
        <taxon>Sar</taxon>
        <taxon>Stramenopiles</taxon>
        <taxon>Oomycota</taxon>
        <taxon>Saprolegniomycetes</taxon>
        <taxon>Saprolegniales</taxon>
        <taxon>Achlyaceae</taxon>
        <taxon>Thraustotheca</taxon>
    </lineage>
</organism>
<sequence>MAHCYQLKKRLKYQMQYGNSIQTSIFEVMKIINALSFTYSIPRKSIASMNRGQLWTTSIMYQNFGNDMQSLRPNQSLVFNSSHFYGLDNPFLLDYGIIGLPMSICFELIHQSIGSYDNIDLRWISPPNELVKAVVTFRNTVFQNLVANDEFYNAYRAMNSINLPVTPLKWQDLNLLFLGGSPLCGNGLPLSFVQRSFGFDDACSAQERLDIKLAPLSALFAAMMLNGNISSLCLNVDQDVFIICTESIGAIESVYTILSKIIPNFPVLNTSVLDELNFTHLQFVQNASGNTTLDQQFLLYDSWSVVGYITIFEWVSMQREAISFEGDNGTFNLISYAYTKQEMTKLSPSAASIGYYFWYGSATTTTVLVVIATIVILLGLKTRSSTWCLFFHRIASSVWLSRWTICVRSMTAASCLATAPMSTGMPRDQLYILVNSTRTPLISLILSGEVAWITYVVHDMLLPLTGHRTRMYAVLSSNLAWLIVAIIDIWWPVETSITIDRNCNLVAMFFQVTCSSATISVGHWTRFVLIYAVNIATVVLSYYIALIAMTVKSSMPAALLVPASATAYLCDVDITKDQATAALCGIFSVVKRRRACWFDTKLWMYVSNNGPMKLHTQTHVSAVVPCVIDIEKAHLVTTKLNNLLLDTFVPVGILLLGFSYLASSLSGNIAYLTVVNTTLTNDYGWAGFNATGMLAFLMNTMNRCLIVSQSGHVALDSPAMSDISQLYNGTNTRITWYSAAPRVELYRPNTPIKVAIANLRSTNPCKLPWAFTQYCWLDFNRTWSMAATESRAQRCLNAFHSNGAVYLESGLRNLQNMDTWSFCWGYSFDIGIKRHLMTSDRGRKWLNLVFQSKLSIDDEVLYWKALSIDSFVLQWQNYKIAGLTDAISVTSTLGTTYSLKASESFGEYQLELQTSYKMYWGFASDLWAITSNKTSVIGKSLLRESPNFAFLNMTRQSLLLQNNTLIAPLNAGFESLISTIGPFGVIDMIFIPLPKSLTELYGLFMNRTMSLLGTNLSAQIEFLALVPSINVIEIPSIWLDENELSIVGGNLLCGSDLTPELASSGLAVPFSIRGPCHASFSESLNASPMEQLFACLSILEESWFDAEAICNLNANPLNDCPRVLLQYIKFLMAHNQTYFNFKSIVDTAIKDLNDINVRFTQFVLNTTSNITTVETISIMNPNDQPWRFYGWCLVYEWIIGSREVVSFQGDLGTLTTLSALTNSPLSLVPDPTQIPWSFSFFCKFGILYMTLVLIGLSIAILASALYHQGNMEGINLLVFNRVASTVWVGRSFVLLRSLSAVWLLNTSVLDLHLFNRVTLLTSKSRVWYETLLAASELTWIVYVINDLASCFTLQYTTIYAFKSTNMTWFVAFWWIYFWPHKYSAIIDRNCIAIDMDFQLICNSGKLVIGSISRIGIALCLCLSSCFLCYCYDRYRCPKLTCLSIPTLLLNAQSFYMLQFRNWRIGNDYYLDKTSAIMAGLLIIQWNHQLYILDIKTWRVFLDLSQLDVQGRFKHAIALARIHTT</sequence>
<evidence type="ECO:0000256" key="1">
    <source>
        <dbReference type="SAM" id="Phobius"/>
    </source>
</evidence>
<feature type="transmembrane region" description="Helical" evidence="1">
    <location>
        <begin position="1286"/>
        <end position="1305"/>
    </location>
</feature>
<keyword evidence="3" id="KW-1185">Reference proteome</keyword>
<comment type="caution">
    <text evidence="2">The sequence shown here is derived from an EMBL/GenBank/DDBJ whole genome shotgun (WGS) entry which is preliminary data.</text>
</comment>
<feature type="transmembrane region" description="Helical" evidence="1">
    <location>
        <begin position="1356"/>
        <end position="1378"/>
    </location>
</feature>
<proteinExistence type="predicted"/>